<dbReference type="Proteomes" id="UP001159363">
    <property type="component" value="Chromosome 7"/>
</dbReference>
<evidence type="ECO:0000256" key="1">
    <source>
        <dbReference type="SAM" id="MobiDB-lite"/>
    </source>
</evidence>
<feature type="compositionally biased region" description="Basic and acidic residues" evidence="1">
    <location>
        <begin position="1"/>
        <end position="17"/>
    </location>
</feature>
<feature type="region of interest" description="Disordered" evidence="1">
    <location>
        <begin position="1"/>
        <end position="52"/>
    </location>
</feature>
<accession>A0ABQ9GYI6</accession>
<evidence type="ECO:0000313" key="2">
    <source>
        <dbReference type="EMBL" id="KAJ8877085.1"/>
    </source>
</evidence>
<organism evidence="2 3">
    <name type="scientific">Dryococelus australis</name>
    <dbReference type="NCBI Taxonomy" id="614101"/>
    <lineage>
        <taxon>Eukaryota</taxon>
        <taxon>Metazoa</taxon>
        <taxon>Ecdysozoa</taxon>
        <taxon>Arthropoda</taxon>
        <taxon>Hexapoda</taxon>
        <taxon>Insecta</taxon>
        <taxon>Pterygota</taxon>
        <taxon>Neoptera</taxon>
        <taxon>Polyneoptera</taxon>
        <taxon>Phasmatodea</taxon>
        <taxon>Verophasmatodea</taxon>
        <taxon>Anareolatae</taxon>
        <taxon>Phasmatidae</taxon>
        <taxon>Eurycanthinae</taxon>
        <taxon>Dryococelus</taxon>
    </lineage>
</organism>
<proteinExistence type="predicted"/>
<gene>
    <name evidence="2" type="ORF">PR048_021537</name>
</gene>
<reference evidence="2 3" key="1">
    <citation type="submission" date="2023-02" db="EMBL/GenBank/DDBJ databases">
        <title>LHISI_Scaffold_Assembly.</title>
        <authorList>
            <person name="Stuart O.P."/>
            <person name="Cleave R."/>
            <person name="Magrath M.J.L."/>
            <person name="Mikheyev A.S."/>
        </authorList>
    </citation>
    <scope>NUCLEOTIDE SEQUENCE [LARGE SCALE GENOMIC DNA]</scope>
    <source>
        <strain evidence="2">Daus_M_001</strain>
        <tissue evidence="2">Leg muscle</tissue>
    </source>
</reference>
<comment type="caution">
    <text evidence="2">The sequence shown here is derived from an EMBL/GenBank/DDBJ whole genome shotgun (WGS) entry which is preliminary data.</text>
</comment>
<protein>
    <submittedName>
        <fullName evidence="2">Uncharacterized protein</fullName>
    </submittedName>
</protein>
<dbReference type="EMBL" id="JARBHB010000008">
    <property type="protein sequence ID" value="KAJ8877085.1"/>
    <property type="molecule type" value="Genomic_DNA"/>
</dbReference>
<name>A0ABQ9GYI6_9NEOP</name>
<feature type="compositionally biased region" description="Basic and acidic residues" evidence="1">
    <location>
        <begin position="171"/>
        <end position="188"/>
    </location>
</feature>
<evidence type="ECO:0000313" key="3">
    <source>
        <dbReference type="Proteomes" id="UP001159363"/>
    </source>
</evidence>
<feature type="region of interest" description="Disordered" evidence="1">
    <location>
        <begin position="160"/>
        <end position="193"/>
    </location>
</feature>
<sequence>MEQRRNERVGETGDPRENPPTSGIVRHDSPMRKSVGNPAGNRTRGKGVGNLTTTPPQPLVECKIFDLAVRISVYHIIYSLHHWRFQPTSHGAVGWCAAGLGRCRLWAQIPAFPQMRELTAVVAAIVIEGREPPPPPPPPSSSSTSSHCAHAKLRTQYGVAPELKGGGNGRSPREPADQLHCPAHDPHMRKSGVTRPWIEPGSPWWEASKLIAHPPCPPFTVKTARRFRLPHPGKSIESLIRLSAGCHFTNTAVKRNYYEFLMWLPCSRTGSDSWRGRSRSFACGNRAGWCLWSAGFLGDLPFPPPLHSGAAPHPPRFILISSQDPYYKIRRNLFTHI</sequence>
<keyword evidence="3" id="KW-1185">Reference proteome</keyword>